<evidence type="ECO:0000313" key="5">
    <source>
        <dbReference type="EMBL" id="GEL58729.1"/>
    </source>
</evidence>
<dbReference type="Proteomes" id="UP000321891">
    <property type="component" value="Unassembled WGS sequence"/>
</dbReference>
<dbReference type="Gene3D" id="3.30.2180.10">
    <property type="entry name" value="ATP12-like"/>
    <property type="match status" value="1"/>
</dbReference>
<proteinExistence type="inferred from homology"/>
<accession>A0A6N3SQK6</accession>
<comment type="similarity">
    <text evidence="1">Belongs to the ATP12 family.</text>
</comment>
<keyword evidence="2" id="KW-0809">Transit peptide</keyword>
<dbReference type="Gene3D" id="1.10.3580.10">
    <property type="entry name" value="ATP12 ATPase"/>
    <property type="match status" value="1"/>
</dbReference>
<dbReference type="PANTHER" id="PTHR21013">
    <property type="entry name" value="ATP SYNTHASE MITOCHONDRIAL F1 COMPLEX ASSEMBLY FACTOR 2/ATP12 PROTEIN, MITOCHONDRIAL PRECURSOR"/>
    <property type="match status" value="1"/>
</dbReference>
<accession>A0A0D6N547</accession>
<evidence type="ECO:0000256" key="1">
    <source>
        <dbReference type="ARBA" id="ARBA00008231"/>
    </source>
</evidence>
<protein>
    <submittedName>
        <fullName evidence="4">ATP synthase F1 mitochondrial assembly chaperone ATP12</fullName>
    </submittedName>
    <submittedName>
        <fullName evidence="5">ATPase</fullName>
    </submittedName>
</protein>
<reference evidence="4 6" key="1">
    <citation type="submission" date="2012-11" db="EMBL/GenBank/DDBJ databases">
        <title>Whole genome sequence of Acetobacter cibinongensis 4H-1.</title>
        <authorList>
            <person name="Azuma Y."/>
            <person name="Higashiura N."/>
            <person name="Hirakawa H."/>
            <person name="Matsushita K."/>
        </authorList>
    </citation>
    <scope>NUCLEOTIDE SEQUENCE [LARGE SCALE GENOMIC DNA]</scope>
    <source>
        <strain evidence="4 6">4H-1</strain>
    </source>
</reference>
<dbReference type="SUPFAM" id="SSF160909">
    <property type="entry name" value="ATP12-like"/>
    <property type="match status" value="1"/>
</dbReference>
<dbReference type="InterPro" id="IPR011419">
    <property type="entry name" value="ATP12_ATP_synth-F1-assembly"/>
</dbReference>
<dbReference type="AlphaFoldDB" id="A0A0D6N547"/>
<evidence type="ECO:0000256" key="2">
    <source>
        <dbReference type="ARBA" id="ARBA00022946"/>
    </source>
</evidence>
<dbReference type="Pfam" id="PF07542">
    <property type="entry name" value="ATP12"/>
    <property type="match status" value="1"/>
</dbReference>
<comment type="caution">
    <text evidence="4">The sequence shown here is derived from an EMBL/GenBank/DDBJ whole genome shotgun (WGS) entry which is preliminary data.</text>
</comment>
<dbReference type="RefSeq" id="WP_048838760.1">
    <property type="nucleotide sequence ID" value="NZ_BAMV01000016.1"/>
</dbReference>
<dbReference type="EMBL" id="BAMV01000016">
    <property type="protein sequence ID" value="GAN60698.1"/>
    <property type="molecule type" value="Genomic_DNA"/>
</dbReference>
<evidence type="ECO:0000313" key="4">
    <source>
        <dbReference type="EMBL" id="GAN60698.1"/>
    </source>
</evidence>
<evidence type="ECO:0000256" key="3">
    <source>
        <dbReference type="ARBA" id="ARBA00023186"/>
    </source>
</evidence>
<organism evidence="4 6">
    <name type="scientific">Acetobacter cibinongensis</name>
    <dbReference type="NCBI Taxonomy" id="146475"/>
    <lineage>
        <taxon>Bacteria</taxon>
        <taxon>Pseudomonadati</taxon>
        <taxon>Pseudomonadota</taxon>
        <taxon>Alphaproteobacteria</taxon>
        <taxon>Acetobacterales</taxon>
        <taxon>Acetobacteraceae</taxon>
        <taxon>Acetobacter</taxon>
    </lineage>
</organism>
<dbReference type="STRING" id="1231339.Abci_016_044"/>
<dbReference type="Proteomes" id="UP000032671">
    <property type="component" value="Unassembled WGS sequence"/>
</dbReference>
<dbReference type="InterPro" id="IPR042272">
    <property type="entry name" value="ATP12_ATP_synth-F1-assembly_N"/>
</dbReference>
<dbReference type="InterPro" id="IPR023335">
    <property type="entry name" value="ATP12_ortho_dom_sf"/>
</dbReference>
<reference evidence="5 7" key="2">
    <citation type="submission" date="2019-07" db="EMBL/GenBank/DDBJ databases">
        <title>Whole genome shotgun sequence of Acetobacter cibinongensis NBRC 16605.</title>
        <authorList>
            <person name="Hosoyama A."/>
            <person name="Uohara A."/>
            <person name="Ohji S."/>
            <person name="Ichikawa N."/>
        </authorList>
    </citation>
    <scope>NUCLEOTIDE SEQUENCE [LARGE SCALE GENOMIC DNA]</scope>
    <source>
        <strain evidence="5 7">NBRC 16605</strain>
    </source>
</reference>
<evidence type="ECO:0000313" key="7">
    <source>
        <dbReference type="Proteomes" id="UP000321891"/>
    </source>
</evidence>
<keyword evidence="3" id="KW-0143">Chaperone</keyword>
<dbReference type="EMBL" id="BJVU01000004">
    <property type="protein sequence ID" value="GEL58729.1"/>
    <property type="molecule type" value="Genomic_DNA"/>
</dbReference>
<dbReference type="GO" id="GO:0043461">
    <property type="term" value="P:proton-transporting ATP synthase complex assembly"/>
    <property type="evidence" value="ECO:0007669"/>
    <property type="project" value="InterPro"/>
</dbReference>
<sequence>MTEAIKPPVAAPAGRKRFWKQAHVVPEAGGYTVQLDGRPVRLPGRTLLNVESRALAEALAAEWQEAGQQVGGMFRPEDLPLTGIAGSMLERIPAERDGVLESLLAYAGSDLLCYRAESWSPLARMQQEQWDRWLTWCREAWGADLHVSEGLMPITQPPEALAHLRQVLEQASPAELAVMGVTVPALGSFVLGLAAAKTDVSAEELAACATLDEQAQMKQWGEDAEITDRIAALVRDVSDAKRFLTLAQAA</sequence>
<name>A0A0D6N547_9PROT</name>
<keyword evidence="7" id="KW-1185">Reference proteome</keyword>
<gene>
    <name evidence="4" type="ORF">Abci_016_044</name>
    <name evidence="5" type="ORF">ACI01nite_13310</name>
</gene>
<evidence type="ECO:0000313" key="6">
    <source>
        <dbReference type="Proteomes" id="UP000032671"/>
    </source>
</evidence>
<dbReference type="PANTHER" id="PTHR21013:SF10">
    <property type="entry name" value="ATP SYNTHASE MITOCHONDRIAL F1 COMPLEX ASSEMBLY FACTOR 2"/>
    <property type="match status" value="1"/>
</dbReference>